<feature type="transmembrane region" description="Helical" evidence="7">
    <location>
        <begin position="97"/>
        <end position="119"/>
    </location>
</feature>
<keyword evidence="4 7" id="KW-0812">Transmembrane</keyword>
<comment type="subcellular location">
    <subcellularLocation>
        <location evidence="1 7">Cell membrane</location>
        <topology evidence="1 7">Multi-pass membrane protein</topology>
    </subcellularLocation>
</comment>
<dbReference type="PROSITE" id="PS50928">
    <property type="entry name" value="ABC_TM1"/>
    <property type="match status" value="1"/>
</dbReference>
<feature type="transmembrane region" description="Helical" evidence="7">
    <location>
        <begin position="125"/>
        <end position="148"/>
    </location>
</feature>
<keyword evidence="3" id="KW-1003">Cell membrane</keyword>
<feature type="transmembrane region" description="Helical" evidence="7">
    <location>
        <begin position="66"/>
        <end position="85"/>
    </location>
</feature>
<feature type="transmembrane region" description="Helical" evidence="7">
    <location>
        <begin position="219"/>
        <end position="242"/>
    </location>
</feature>
<name>A0ABN2KFD2_9ACTN</name>
<dbReference type="Proteomes" id="UP001501057">
    <property type="component" value="Unassembled WGS sequence"/>
</dbReference>
<evidence type="ECO:0000256" key="8">
    <source>
        <dbReference type="SAM" id="MobiDB-lite"/>
    </source>
</evidence>
<proteinExistence type="inferred from homology"/>
<dbReference type="Pfam" id="PF00528">
    <property type="entry name" value="BPD_transp_1"/>
    <property type="match status" value="1"/>
</dbReference>
<sequence length="277" mass="29602">MNAYQKVRAGLAMLWLPIAVLAAAWVATAAADSFYFPTPPVILEALIDGFRQDHLWDDLVFSVRNIGVAVLLGSAAAVCVGLIIGESRALTHATAPFLTFARATPMVAFIPIFIITFGIGAAPKIIVIAIGVFWPVLLNTITGIRGIHPAVRETAVSFRIPKLLYLRRIVLPGAAPQIFAGLRIAIAVALVLMVVSEIYGSSVGLGNYILESGARFQVAATWAGTVVIGALGYGLSSALILLERRVLGWHQERPRKNSRPKRRGSPAVSGVFASRRG</sequence>
<feature type="domain" description="ABC transmembrane type-1" evidence="9">
    <location>
        <begin position="55"/>
        <end position="243"/>
    </location>
</feature>
<comment type="similarity">
    <text evidence="7">Belongs to the binding-protein-dependent transport system permease family.</text>
</comment>
<dbReference type="SUPFAM" id="SSF161098">
    <property type="entry name" value="MetI-like"/>
    <property type="match status" value="1"/>
</dbReference>
<dbReference type="CDD" id="cd06261">
    <property type="entry name" value="TM_PBP2"/>
    <property type="match status" value="1"/>
</dbReference>
<feature type="region of interest" description="Disordered" evidence="8">
    <location>
        <begin position="252"/>
        <end position="277"/>
    </location>
</feature>
<dbReference type="RefSeq" id="WP_344204482.1">
    <property type="nucleotide sequence ID" value="NZ_BAAAME010000022.1"/>
</dbReference>
<evidence type="ECO:0000313" key="10">
    <source>
        <dbReference type="EMBL" id="GAA1754638.1"/>
    </source>
</evidence>
<dbReference type="EMBL" id="BAAAME010000022">
    <property type="protein sequence ID" value="GAA1754638.1"/>
    <property type="molecule type" value="Genomic_DNA"/>
</dbReference>
<dbReference type="InterPro" id="IPR035906">
    <property type="entry name" value="MetI-like_sf"/>
</dbReference>
<keyword evidence="6 7" id="KW-0472">Membrane</keyword>
<evidence type="ECO:0000256" key="7">
    <source>
        <dbReference type="RuleBase" id="RU363032"/>
    </source>
</evidence>
<gene>
    <name evidence="10" type="ORF">GCM10009710_37290</name>
</gene>
<evidence type="ECO:0000256" key="4">
    <source>
        <dbReference type="ARBA" id="ARBA00022692"/>
    </source>
</evidence>
<organism evidence="10 11">
    <name type="scientific">Aeromicrobium alkaliterrae</name>
    <dbReference type="NCBI Taxonomy" id="302168"/>
    <lineage>
        <taxon>Bacteria</taxon>
        <taxon>Bacillati</taxon>
        <taxon>Actinomycetota</taxon>
        <taxon>Actinomycetes</taxon>
        <taxon>Propionibacteriales</taxon>
        <taxon>Nocardioidaceae</taxon>
        <taxon>Aeromicrobium</taxon>
    </lineage>
</organism>
<evidence type="ECO:0000256" key="3">
    <source>
        <dbReference type="ARBA" id="ARBA00022475"/>
    </source>
</evidence>
<dbReference type="PANTHER" id="PTHR30151">
    <property type="entry name" value="ALKANE SULFONATE ABC TRANSPORTER-RELATED, MEMBRANE SUBUNIT"/>
    <property type="match status" value="1"/>
</dbReference>
<evidence type="ECO:0000259" key="9">
    <source>
        <dbReference type="PROSITE" id="PS50928"/>
    </source>
</evidence>
<keyword evidence="11" id="KW-1185">Reference proteome</keyword>
<protein>
    <submittedName>
        <fullName evidence="10">ABC transporter permease</fullName>
    </submittedName>
</protein>
<evidence type="ECO:0000256" key="2">
    <source>
        <dbReference type="ARBA" id="ARBA00022448"/>
    </source>
</evidence>
<reference evidence="10 11" key="1">
    <citation type="journal article" date="2019" name="Int. J. Syst. Evol. Microbiol.">
        <title>The Global Catalogue of Microorganisms (GCM) 10K type strain sequencing project: providing services to taxonomists for standard genome sequencing and annotation.</title>
        <authorList>
            <consortium name="The Broad Institute Genomics Platform"/>
            <consortium name="The Broad Institute Genome Sequencing Center for Infectious Disease"/>
            <person name="Wu L."/>
            <person name="Ma J."/>
        </authorList>
    </citation>
    <scope>NUCLEOTIDE SEQUENCE [LARGE SCALE GENOMIC DNA]</scope>
    <source>
        <strain evidence="10 11">JCM 13518</strain>
    </source>
</reference>
<evidence type="ECO:0000313" key="11">
    <source>
        <dbReference type="Proteomes" id="UP001501057"/>
    </source>
</evidence>
<evidence type="ECO:0000256" key="6">
    <source>
        <dbReference type="ARBA" id="ARBA00023136"/>
    </source>
</evidence>
<keyword evidence="2 7" id="KW-0813">Transport</keyword>
<feature type="transmembrane region" description="Helical" evidence="7">
    <location>
        <begin position="169"/>
        <end position="199"/>
    </location>
</feature>
<dbReference type="Gene3D" id="1.10.3720.10">
    <property type="entry name" value="MetI-like"/>
    <property type="match status" value="1"/>
</dbReference>
<accession>A0ABN2KFD2</accession>
<evidence type="ECO:0000256" key="5">
    <source>
        <dbReference type="ARBA" id="ARBA00022989"/>
    </source>
</evidence>
<keyword evidence="5 7" id="KW-1133">Transmembrane helix</keyword>
<comment type="caution">
    <text evidence="10">The sequence shown here is derived from an EMBL/GenBank/DDBJ whole genome shotgun (WGS) entry which is preliminary data.</text>
</comment>
<evidence type="ECO:0000256" key="1">
    <source>
        <dbReference type="ARBA" id="ARBA00004651"/>
    </source>
</evidence>
<dbReference type="InterPro" id="IPR000515">
    <property type="entry name" value="MetI-like"/>
</dbReference>
<dbReference type="PANTHER" id="PTHR30151:SF38">
    <property type="entry name" value="ALIPHATIC SULFONATES TRANSPORT PERMEASE PROTEIN SSUC-RELATED"/>
    <property type="match status" value="1"/>
</dbReference>